<dbReference type="Proteomes" id="UP001371456">
    <property type="component" value="Unassembled WGS sequence"/>
</dbReference>
<evidence type="ECO:0000313" key="1">
    <source>
        <dbReference type="EMBL" id="KAK6791295.1"/>
    </source>
</evidence>
<comment type="caution">
    <text evidence="1">The sequence shown here is derived from an EMBL/GenBank/DDBJ whole genome shotgun (WGS) entry which is preliminary data.</text>
</comment>
<proteinExistence type="predicted"/>
<keyword evidence="2" id="KW-1185">Reference proteome</keyword>
<sequence>MDQLQLNPLYSRVQSNFSREIQNSLEVKLLKYLNLFMLLLNSFEEKTRIAANNAEDVVELKIGKTIEGSSWKVGIACIATIC</sequence>
<gene>
    <name evidence="1" type="ORF">RDI58_010376</name>
</gene>
<evidence type="ECO:0000313" key="2">
    <source>
        <dbReference type="Proteomes" id="UP001371456"/>
    </source>
</evidence>
<reference evidence="1 2" key="1">
    <citation type="submission" date="2024-02" db="EMBL/GenBank/DDBJ databases">
        <title>de novo genome assembly of Solanum bulbocastanum strain 11H21.</title>
        <authorList>
            <person name="Hosaka A.J."/>
        </authorList>
    </citation>
    <scope>NUCLEOTIDE SEQUENCE [LARGE SCALE GENOMIC DNA]</scope>
    <source>
        <tissue evidence="1">Young leaves</tissue>
    </source>
</reference>
<organism evidence="1 2">
    <name type="scientific">Solanum bulbocastanum</name>
    <name type="common">Wild potato</name>
    <dbReference type="NCBI Taxonomy" id="147425"/>
    <lineage>
        <taxon>Eukaryota</taxon>
        <taxon>Viridiplantae</taxon>
        <taxon>Streptophyta</taxon>
        <taxon>Embryophyta</taxon>
        <taxon>Tracheophyta</taxon>
        <taxon>Spermatophyta</taxon>
        <taxon>Magnoliopsida</taxon>
        <taxon>eudicotyledons</taxon>
        <taxon>Gunneridae</taxon>
        <taxon>Pentapetalae</taxon>
        <taxon>asterids</taxon>
        <taxon>lamiids</taxon>
        <taxon>Solanales</taxon>
        <taxon>Solanaceae</taxon>
        <taxon>Solanoideae</taxon>
        <taxon>Solaneae</taxon>
        <taxon>Solanum</taxon>
    </lineage>
</organism>
<dbReference type="EMBL" id="JBANQN010000004">
    <property type="protein sequence ID" value="KAK6791295.1"/>
    <property type="molecule type" value="Genomic_DNA"/>
</dbReference>
<protein>
    <submittedName>
        <fullName evidence="1">Uncharacterized protein</fullName>
    </submittedName>
</protein>
<dbReference type="AlphaFoldDB" id="A0AAN8TQE2"/>
<accession>A0AAN8TQE2</accession>
<name>A0AAN8TQE2_SOLBU</name>